<dbReference type="InParanoid" id="W5MNW0"/>
<reference evidence="4" key="1">
    <citation type="submission" date="2011-12" db="EMBL/GenBank/DDBJ databases">
        <title>The Draft Genome of Lepisosteus oculatus.</title>
        <authorList>
            <consortium name="The Broad Institute Genome Assembly &amp; Analysis Group"/>
            <consortium name="Computational R&amp;D Group"/>
            <consortium name="and Sequencing Platform"/>
            <person name="Di Palma F."/>
            <person name="Alfoldi J."/>
            <person name="Johnson J."/>
            <person name="Berlin A."/>
            <person name="Gnerre S."/>
            <person name="Jaffe D."/>
            <person name="MacCallum I."/>
            <person name="Young S."/>
            <person name="Walker B.J."/>
            <person name="Lander E.S."/>
            <person name="Lindblad-Toh K."/>
        </authorList>
    </citation>
    <scope>NUCLEOTIDE SEQUENCE [LARGE SCALE GENOMIC DNA]</scope>
</reference>
<dbReference type="EMBL" id="AHAT01027311">
    <property type="status" value="NOT_ANNOTATED_CDS"/>
    <property type="molecule type" value="Genomic_DNA"/>
</dbReference>
<evidence type="ECO:0000313" key="3">
    <source>
        <dbReference type="Ensembl" id="ENSLOCP00000010069.1"/>
    </source>
</evidence>
<dbReference type="EMBL" id="AHAT01027312">
    <property type="status" value="NOT_ANNOTATED_CDS"/>
    <property type="molecule type" value="Genomic_DNA"/>
</dbReference>
<dbReference type="SMART" id="SM00164">
    <property type="entry name" value="TBC"/>
    <property type="match status" value="1"/>
</dbReference>
<keyword evidence="4" id="KW-1185">Reference proteome</keyword>
<proteinExistence type="predicted"/>
<dbReference type="InterPro" id="IPR035969">
    <property type="entry name" value="Rab-GAP_TBC_sf"/>
</dbReference>
<dbReference type="Ensembl" id="ENSLOCT00000010081.1">
    <property type="protein sequence ID" value="ENSLOCP00000010069.1"/>
    <property type="gene ID" value="ENSLOCG00000008291.1"/>
</dbReference>
<dbReference type="EMBL" id="AHAT01027314">
    <property type="status" value="NOT_ANNOTATED_CDS"/>
    <property type="molecule type" value="Genomic_DNA"/>
</dbReference>
<dbReference type="GeneTree" id="ENSGT00940000161287"/>
<feature type="region of interest" description="Disordered" evidence="1">
    <location>
        <begin position="1"/>
        <end position="28"/>
    </location>
</feature>
<dbReference type="Gene3D" id="1.10.10.750">
    <property type="entry name" value="Ypt/Rab-GAP domain of gyp1p, domain 1"/>
    <property type="match status" value="1"/>
</dbReference>
<dbReference type="Gene3D" id="1.10.472.80">
    <property type="entry name" value="Ypt/Rab-GAP domain of gyp1p, domain 3"/>
    <property type="match status" value="1"/>
</dbReference>
<accession>W5MNW0</accession>
<feature type="compositionally biased region" description="Polar residues" evidence="1">
    <location>
        <begin position="437"/>
        <end position="448"/>
    </location>
</feature>
<dbReference type="Proteomes" id="UP000018468">
    <property type="component" value="Linkage group LG9"/>
</dbReference>
<feature type="domain" description="Rab-GAP TBC" evidence="2">
    <location>
        <begin position="88"/>
        <end position="286"/>
    </location>
</feature>
<dbReference type="EMBL" id="AHAT01027317">
    <property type="status" value="NOT_ANNOTATED_CDS"/>
    <property type="molecule type" value="Genomic_DNA"/>
</dbReference>
<evidence type="ECO:0000313" key="4">
    <source>
        <dbReference type="Proteomes" id="UP000018468"/>
    </source>
</evidence>
<dbReference type="SUPFAM" id="SSF47923">
    <property type="entry name" value="Ypt/Rab-GAP domain of gyp1p"/>
    <property type="match status" value="2"/>
</dbReference>
<evidence type="ECO:0000259" key="2">
    <source>
        <dbReference type="PROSITE" id="PS50086"/>
    </source>
</evidence>
<feature type="compositionally biased region" description="Polar residues" evidence="1">
    <location>
        <begin position="15"/>
        <end position="26"/>
    </location>
</feature>
<dbReference type="PANTHER" id="PTHR47219:SF4">
    <property type="entry name" value="TBC1 DOMAIN FAMILY MEMBER 10A"/>
    <property type="match status" value="1"/>
</dbReference>
<evidence type="ECO:0000256" key="1">
    <source>
        <dbReference type="SAM" id="MobiDB-lite"/>
    </source>
</evidence>
<dbReference type="Pfam" id="PF00566">
    <property type="entry name" value="RabGAP-TBC"/>
    <property type="match status" value="1"/>
</dbReference>
<dbReference type="EMBL" id="AHAT01027316">
    <property type="status" value="NOT_ANNOTATED_CDS"/>
    <property type="molecule type" value="Genomic_DNA"/>
</dbReference>
<dbReference type="EMBL" id="AHAT01027315">
    <property type="status" value="NOT_ANNOTATED_CDS"/>
    <property type="molecule type" value="Genomic_DNA"/>
</dbReference>
<dbReference type="GO" id="GO:0042147">
    <property type="term" value="P:retrograde transport, endosome to Golgi"/>
    <property type="evidence" value="ECO:0000318"/>
    <property type="project" value="GO_Central"/>
</dbReference>
<feature type="compositionally biased region" description="Basic and acidic residues" evidence="1">
    <location>
        <begin position="373"/>
        <end position="414"/>
    </location>
</feature>
<reference evidence="3" key="2">
    <citation type="submission" date="2025-08" db="UniProtKB">
        <authorList>
            <consortium name="Ensembl"/>
        </authorList>
    </citation>
    <scope>IDENTIFICATION</scope>
</reference>
<dbReference type="Bgee" id="ENSLOCG00000008291">
    <property type="expression patterns" value="Expressed in bone element and 8 other cell types or tissues"/>
</dbReference>
<feature type="region of interest" description="Disordered" evidence="1">
    <location>
        <begin position="294"/>
        <end position="457"/>
    </location>
</feature>
<protein>
    <recommendedName>
        <fullName evidence="2">Rab-GAP TBC domain-containing protein</fullName>
    </recommendedName>
</protein>
<dbReference type="AlphaFoldDB" id="W5MNW0"/>
<dbReference type="HOGENOM" id="CLU_005350_2_1_1"/>
<dbReference type="GO" id="GO:0005829">
    <property type="term" value="C:cytosol"/>
    <property type="evidence" value="ECO:0007669"/>
    <property type="project" value="GOC"/>
</dbReference>
<feature type="compositionally biased region" description="Polar residues" evidence="1">
    <location>
        <begin position="296"/>
        <end position="309"/>
    </location>
</feature>
<dbReference type="InterPro" id="IPR050302">
    <property type="entry name" value="Rab_GAP_TBC_domain"/>
</dbReference>
<organism evidence="3 4">
    <name type="scientific">Lepisosteus oculatus</name>
    <name type="common">Spotted gar</name>
    <dbReference type="NCBI Taxonomy" id="7918"/>
    <lineage>
        <taxon>Eukaryota</taxon>
        <taxon>Metazoa</taxon>
        <taxon>Chordata</taxon>
        <taxon>Craniata</taxon>
        <taxon>Vertebrata</taxon>
        <taxon>Euteleostomi</taxon>
        <taxon>Actinopterygii</taxon>
        <taxon>Neopterygii</taxon>
        <taxon>Holostei</taxon>
        <taxon>Semionotiformes</taxon>
        <taxon>Lepisosteidae</taxon>
        <taxon>Lepisosteus</taxon>
    </lineage>
</organism>
<dbReference type="FunFam" id="1.10.10.750:FF:000001">
    <property type="entry name" value="TBC1 domain family member 10A"/>
    <property type="match status" value="1"/>
</dbReference>
<dbReference type="EMBL" id="AHAT01027313">
    <property type="status" value="NOT_ANNOTATED_CDS"/>
    <property type="molecule type" value="Genomic_DNA"/>
</dbReference>
<dbReference type="GO" id="GO:0005096">
    <property type="term" value="F:GTPase activator activity"/>
    <property type="evidence" value="ECO:0000318"/>
    <property type="project" value="GO_Central"/>
</dbReference>
<name>W5MNW0_LEPOC</name>
<sequence>MENVSAPTDPDCDSGSGSDAISQLSTGVPARETDRFGFILGTGLSSDCEGPPPEVIRQREVKWLEIISHWDRFLLKKSSKVKSQCRKGIPPSLRARCWPLLCAATAKMSTYNKIYEHAFCDSPHYTSSISVKERDTDDKLFTSLSSGKDAHTWDGLFSAVKLMNSSCFTRLTRLVCVSTPEICIHWFAHSLCLALTFCVNTIKMIECFPNGGGDTAIPLSLQEGVLFDSRLFSSVLRRACPVADKHLRKHGVEPLMYLTDWFMCLYTRNLPFNTLLRVWDIFFSEGAESEADFQSVKENQSRDTANQREAGQESLCVQGQEGLQSQSESDVGTDVMDLRGTEADVLTPETNLTLPEPSCDSEVNPLPTTQEQSEPRDPKTRREREEEKARKKREKEMEKERQRLERDRERERRKPQTRGKSFQVHSKCSHNMPPPGNKTTDNLVSKRNSAPYFDTYF</sequence>
<dbReference type="OMA" id="ELRWHAY"/>
<dbReference type="eggNOG" id="KOG2221">
    <property type="taxonomic scope" value="Eukaryota"/>
</dbReference>
<feature type="compositionally biased region" description="Low complexity" evidence="1">
    <location>
        <begin position="318"/>
        <end position="329"/>
    </location>
</feature>
<dbReference type="InterPro" id="IPR000195">
    <property type="entry name" value="Rab-GAP-TBC_dom"/>
</dbReference>
<dbReference type="PANTHER" id="PTHR47219">
    <property type="entry name" value="RAB GTPASE-ACTIVATING PROTEIN 1-LIKE"/>
    <property type="match status" value="1"/>
</dbReference>
<dbReference type="PROSITE" id="PS50086">
    <property type="entry name" value="TBC_RABGAP"/>
    <property type="match status" value="1"/>
</dbReference>
<dbReference type="STRING" id="7918.ENSLOCP00000010069"/>
<reference evidence="3" key="3">
    <citation type="submission" date="2025-09" db="UniProtKB">
        <authorList>
            <consortium name="Ensembl"/>
        </authorList>
    </citation>
    <scope>IDENTIFICATION</scope>
</reference>